<protein>
    <submittedName>
        <fullName evidence="3">Uncharacterized protein</fullName>
    </submittedName>
</protein>
<comment type="caution">
    <text evidence="3">The sequence shown here is derived from an EMBL/GenBank/DDBJ whole genome shotgun (WGS) entry which is preliminary data.</text>
</comment>
<dbReference type="AlphaFoldDB" id="A0A5B0RA76"/>
<feature type="compositionally biased region" description="Low complexity" evidence="1">
    <location>
        <begin position="85"/>
        <end position="95"/>
    </location>
</feature>
<evidence type="ECO:0000313" key="4">
    <source>
        <dbReference type="Proteomes" id="UP000325313"/>
    </source>
</evidence>
<feature type="region of interest" description="Disordered" evidence="1">
    <location>
        <begin position="85"/>
        <end position="139"/>
    </location>
</feature>
<evidence type="ECO:0000256" key="2">
    <source>
        <dbReference type="SAM" id="Phobius"/>
    </source>
</evidence>
<keyword evidence="2" id="KW-0472">Membrane</keyword>
<accession>A0A5B0RA76</accession>
<proteinExistence type="predicted"/>
<dbReference type="EMBL" id="VDEP01000219">
    <property type="protein sequence ID" value="KAA1122711.1"/>
    <property type="molecule type" value="Genomic_DNA"/>
</dbReference>
<keyword evidence="2" id="KW-0812">Transmembrane</keyword>
<dbReference type="Proteomes" id="UP000325313">
    <property type="component" value="Unassembled WGS sequence"/>
</dbReference>
<name>A0A5B0RA76_PUCGR</name>
<reference evidence="3 4" key="1">
    <citation type="submission" date="2019-05" db="EMBL/GenBank/DDBJ databases">
        <title>Emergence of the Ug99 lineage of the wheat stem rust pathogen through somatic hybridization.</title>
        <authorList>
            <person name="Li F."/>
            <person name="Upadhyaya N.M."/>
            <person name="Sperschneider J."/>
            <person name="Matny O."/>
            <person name="Nguyen-Phuc H."/>
            <person name="Mago R."/>
            <person name="Raley C."/>
            <person name="Miller M.E."/>
            <person name="Silverstein K.A.T."/>
            <person name="Henningsen E."/>
            <person name="Hirsch C.D."/>
            <person name="Visser B."/>
            <person name="Pretorius Z.A."/>
            <person name="Steffenson B.J."/>
            <person name="Schwessinger B."/>
            <person name="Dodds P.N."/>
            <person name="Figueroa M."/>
        </authorList>
    </citation>
    <scope>NUCLEOTIDE SEQUENCE [LARGE SCALE GENOMIC DNA]</scope>
    <source>
        <strain evidence="3 4">Ug99</strain>
    </source>
</reference>
<keyword evidence="2" id="KW-1133">Transmembrane helix</keyword>
<evidence type="ECO:0000256" key="1">
    <source>
        <dbReference type="SAM" id="MobiDB-lite"/>
    </source>
</evidence>
<evidence type="ECO:0000313" key="3">
    <source>
        <dbReference type="EMBL" id="KAA1122711.1"/>
    </source>
</evidence>
<sequence>MVLHFILCTPAYALLNSGLHNCSEFSTSVKRREKFPRKYKIKARRSSGLSLLLIIFTFIRYSIVDNIQFSLLERISRFNLKADKLGSSGKLSSRLLGERGDRNLSRASSDVGRQHRNSQMNLKSNKPGCSNRSRDSKSDAMEFGILKSLD</sequence>
<organism evidence="3 4">
    <name type="scientific">Puccinia graminis f. sp. tritici</name>
    <dbReference type="NCBI Taxonomy" id="56615"/>
    <lineage>
        <taxon>Eukaryota</taxon>
        <taxon>Fungi</taxon>
        <taxon>Dikarya</taxon>
        <taxon>Basidiomycota</taxon>
        <taxon>Pucciniomycotina</taxon>
        <taxon>Pucciniomycetes</taxon>
        <taxon>Pucciniales</taxon>
        <taxon>Pucciniaceae</taxon>
        <taxon>Puccinia</taxon>
    </lineage>
</organism>
<feature type="transmembrane region" description="Helical" evidence="2">
    <location>
        <begin position="47"/>
        <end position="64"/>
    </location>
</feature>
<gene>
    <name evidence="3" type="ORF">PGTUg99_005225</name>
</gene>
<feature type="compositionally biased region" description="Polar residues" evidence="1">
    <location>
        <begin position="117"/>
        <end position="131"/>
    </location>
</feature>